<name>A0A5F8GNH6_MONDO</name>
<evidence type="ECO:0000313" key="1">
    <source>
        <dbReference type="Ensembl" id="ENSMODP00000048994.1"/>
    </source>
</evidence>
<dbReference type="Proteomes" id="UP000002280">
    <property type="component" value="Chromosome 1"/>
</dbReference>
<dbReference type="Ensembl" id="ENSMODT00000084209.1">
    <property type="protein sequence ID" value="ENSMODP00000048994.1"/>
    <property type="gene ID" value="ENSMODG00000040983.1"/>
</dbReference>
<reference evidence="1 2" key="1">
    <citation type="journal article" date="2007" name="Nature">
        <title>Genome of the marsupial Monodelphis domestica reveals innovation in non-coding sequences.</title>
        <authorList>
            <person name="Mikkelsen T.S."/>
            <person name="Wakefield M.J."/>
            <person name="Aken B."/>
            <person name="Amemiya C.T."/>
            <person name="Chang J.L."/>
            <person name="Duke S."/>
            <person name="Garber M."/>
            <person name="Gentles A.J."/>
            <person name="Goodstadt L."/>
            <person name="Heger A."/>
            <person name="Jurka J."/>
            <person name="Kamal M."/>
            <person name="Mauceli E."/>
            <person name="Searle S.M."/>
            <person name="Sharpe T."/>
            <person name="Baker M.L."/>
            <person name="Batzer M.A."/>
            <person name="Benos P.V."/>
            <person name="Belov K."/>
            <person name="Clamp M."/>
            <person name="Cook A."/>
            <person name="Cuff J."/>
            <person name="Das R."/>
            <person name="Davidow L."/>
            <person name="Deakin J.E."/>
            <person name="Fazzari M.J."/>
            <person name="Glass J.L."/>
            <person name="Grabherr M."/>
            <person name="Greally J.M."/>
            <person name="Gu W."/>
            <person name="Hore T.A."/>
            <person name="Huttley G.A."/>
            <person name="Kleber M."/>
            <person name="Jirtle R.L."/>
            <person name="Koina E."/>
            <person name="Lee J.T."/>
            <person name="Mahony S."/>
            <person name="Marra M.A."/>
            <person name="Miller R.D."/>
            <person name="Nicholls R.D."/>
            <person name="Oda M."/>
            <person name="Papenfuss A.T."/>
            <person name="Parra Z.E."/>
            <person name="Pollock D.D."/>
            <person name="Ray D.A."/>
            <person name="Schein J.E."/>
            <person name="Speed T.P."/>
            <person name="Thompson K."/>
            <person name="VandeBerg J.L."/>
            <person name="Wade C.M."/>
            <person name="Walker J.A."/>
            <person name="Waters P.D."/>
            <person name="Webber C."/>
            <person name="Weidman J.R."/>
            <person name="Xie X."/>
            <person name="Zody M.C."/>
            <person name="Baldwin J."/>
            <person name="Abdouelleil A."/>
            <person name="Abdulkadir J."/>
            <person name="Abebe A."/>
            <person name="Abera B."/>
            <person name="Abreu J."/>
            <person name="Acer S.C."/>
            <person name="Aftuck L."/>
            <person name="Alexander A."/>
            <person name="An P."/>
            <person name="Anderson E."/>
            <person name="Anderson S."/>
            <person name="Arachi H."/>
            <person name="Azer M."/>
            <person name="Bachantsang P."/>
            <person name="Barry A."/>
            <person name="Bayul T."/>
            <person name="Berlin A."/>
            <person name="Bessette D."/>
            <person name="Bloom T."/>
            <person name="Bloom T."/>
            <person name="Boguslavskiy L."/>
            <person name="Bonnet C."/>
            <person name="Boukhgalter B."/>
            <person name="Bourzgui I."/>
            <person name="Brown A."/>
            <person name="Cahill P."/>
            <person name="Channer S."/>
            <person name="Cheshatsang Y."/>
            <person name="Chuda L."/>
            <person name="Citroen M."/>
            <person name="Collymore A."/>
            <person name="Cooke P."/>
            <person name="Costello M."/>
            <person name="D'Aco K."/>
            <person name="Daza R."/>
            <person name="De Haan G."/>
            <person name="DeGray S."/>
            <person name="DeMaso C."/>
            <person name="Dhargay N."/>
            <person name="Dooley K."/>
            <person name="Dooley E."/>
            <person name="Doricent M."/>
            <person name="Dorje P."/>
            <person name="Dorjee K."/>
            <person name="Dupes A."/>
            <person name="Elong R."/>
            <person name="Falk J."/>
            <person name="Farina A."/>
            <person name="Faro S."/>
            <person name="Ferguson D."/>
            <person name="Fisher S."/>
            <person name="Foley C.D."/>
            <person name="Franke A."/>
            <person name="Friedrich D."/>
            <person name="Gadbois L."/>
            <person name="Gearin G."/>
            <person name="Gearin C.R."/>
            <person name="Giannoukos G."/>
            <person name="Goode T."/>
            <person name="Graham J."/>
            <person name="Grandbois E."/>
            <person name="Grewal S."/>
            <person name="Gyaltsen K."/>
            <person name="Hafez N."/>
            <person name="Hagos B."/>
            <person name="Hall J."/>
            <person name="Henson C."/>
            <person name="Hollinger A."/>
            <person name="Honan T."/>
            <person name="Huard M.D."/>
            <person name="Hughes L."/>
            <person name="Hurhula B."/>
            <person name="Husby M.E."/>
            <person name="Kamat A."/>
            <person name="Kanga B."/>
            <person name="Kashin S."/>
            <person name="Khazanovich D."/>
            <person name="Kisner P."/>
            <person name="Lance K."/>
            <person name="Lara M."/>
            <person name="Lee W."/>
            <person name="Lennon N."/>
            <person name="Letendre F."/>
            <person name="LeVine R."/>
            <person name="Lipovsky A."/>
            <person name="Liu X."/>
            <person name="Liu J."/>
            <person name="Liu S."/>
            <person name="Lokyitsang T."/>
            <person name="Lokyitsang Y."/>
            <person name="Lubonja R."/>
            <person name="Lui A."/>
            <person name="MacDonald P."/>
            <person name="Magnisalis V."/>
            <person name="Maru K."/>
            <person name="Matthews C."/>
            <person name="McCusker W."/>
            <person name="McDonough S."/>
            <person name="Mehta T."/>
            <person name="Meldrim J."/>
            <person name="Meneus L."/>
            <person name="Mihai O."/>
            <person name="Mihalev A."/>
            <person name="Mihova T."/>
            <person name="Mittelman R."/>
            <person name="Mlenga V."/>
            <person name="Montmayeur A."/>
            <person name="Mulrain L."/>
            <person name="Navidi A."/>
            <person name="Naylor J."/>
            <person name="Negash T."/>
            <person name="Nguyen T."/>
            <person name="Nguyen N."/>
            <person name="Nicol R."/>
            <person name="Norbu C."/>
            <person name="Norbu N."/>
            <person name="Novod N."/>
            <person name="O'Neill B."/>
            <person name="Osman S."/>
            <person name="Markiewicz E."/>
            <person name="Oyono O.L."/>
            <person name="Patti C."/>
            <person name="Phunkhang P."/>
            <person name="Pierre F."/>
            <person name="Priest M."/>
            <person name="Raghuraman S."/>
            <person name="Rege F."/>
            <person name="Reyes R."/>
            <person name="Rise C."/>
            <person name="Rogov P."/>
            <person name="Ross K."/>
            <person name="Ryan E."/>
            <person name="Settipalli S."/>
            <person name="Shea T."/>
            <person name="Sherpa N."/>
            <person name="Shi L."/>
            <person name="Shih D."/>
            <person name="Sparrow T."/>
            <person name="Spaulding J."/>
            <person name="Stalker J."/>
            <person name="Stange-Thomann N."/>
            <person name="Stavropoulos S."/>
            <person name="Stone C."/>
            <person name="Strader C."/>
            <person name="Tesfaye S."/>
            <person name="Thomson T."/>
            <person name="Thoulutsang Y."/>
            <person name="Thoulutsang D."/>
            <person name="Topham K."/>
            <person name="Topping I."/>
            <person name="Tsamla T."/>
            <person name="Vassiliev H."/>
            <person name="Vo A."/>
            <person name="Wangchuk T."/>
            <person name="Wangdi T."/>
            <person name="Weiand M."/>
            <person name="Wilkinson J."/>
            <person name="Wilson A."/>
            <person name="Yadav S."/>
            <person name="Young G."/>
            <person name="Yu Q."/>
            <person name="Zembek L."/>
            <person name="Zhong D."/>
            <person name="Zimmer A."/>
            <person name="Zwirko Z."/>
            <person name="Jaffe D.B."/>
            <person name="Alvarez P."/>
            <person name="Brockman W."/>
            <person name="Butler J."/>
            <person name="Chin C."/>
            <person name="Gnerre S."/>
            <person name="MacCallum I."/>
            <person name="Graves J.A."/>
            <person name="Ponting C.P."/>
            <person name="Breen M."/>
            <person name="Samollow P.B."/>
            <person name="Lander E.S."/>
            <person name="Lindblad-Toh K."/>
        </authorList>
    </citation>
    <scope>NUCLEOTIDE SEQUENCE [LARGE SCALE GENOMIC DNA]</scope>
</reference>
<reference evidence="1" key="3">
    <citation type="submission" date="2025-09" db="UniProtKB">
        <authorList>
            <consortium name="Ensembl"/>
        </authorList>
    </citation>
    <scope>IDENTIFICATION</scope>
</reference>
<protein>
    <submittedName>
        <fullName evidence="1">Uncharacterized protein</fullName>
    </submittedName>
</protein>
<sequence>ILGVGKQGSSLHLHFLKTLESRTDLSVMSIHYFGSIIEKRFLPISLSWI</sequence>
<accession>A0A5F8GNH6</accession>
<dbReference type="Bgee" id="ENSMODG00000040983">
    <property type="expression patterns" value="Expressed in blood and 16 other cell types or tissues"/>
</dbReference>
<evidence type="ECO:0000313" key="2">
    <source>
        <dbReference type="Proteomes" id="UP000002280"/>
    </source>
</evidence>
<keyword evidence="2" id="KW-1185">Reference proteome</keyword>
<reference evidence="1" key="2">
    <citation type="submission" date="2025-08" db="UniProtKB">
        <authorList>
            <consortium name="Ensembl"/>
        </authorList>
    </citation>
    <scope>IDENTIFICATION</scope>
</reference>
<dbReference type="InParanoid" id="A0A5F8GNH6"/>
<dbReference type="AlphaFoldDB" id="A0A5F8GNH6"/>
<proteinExistence type="predicted"/>
<organism evidence="1 2">
    <name type="scientific">Monodelphis domestica</name>
    <name type="common">Gray short-tailed opossum</name>
    <dbReference type="NCBI Taxonomy" id="13616"/>
    <lineage>
        <taxon>Eukaryota</taxon>
        <taxon>Metazoa</taxon>
        <taxon>Chordata</taxon>
        <taxon>Craniata</taxon>
        <taxon>Vertebrata</taxon>
        <taxon>Euteleostomi</taxon>
        <taxon>Mammalia</taxon>
        <taxon>Metatheria</taxon>
        <taxon>Didelphimorphia</taxon>
        <taxon>Didelphidae</taxon>
        <taxon>Monodelphis</taxon>
    </lineage>
</organism>